<feature type="domain" description="Vitellogenin" evidence="3">
    <location>
        <begin position="1"/>
        <end position="641"/>
    </location>
</feature>
<feature type="region of interest" description="Disordered" evidence="2">
    <location>
        <begin position="77"/>
        <end position="118"/>
    </location>
</feature>
<dbReference type="Pfam" id="PF09172">
    <property type="entry name" value="Vit_open_b-sht"/>
    <property type="match status" value="1"/>
</dbReference>
<feature type="compositionally biased region" description="Low complexity" evidence="2">
    <location>
        <begin position="1021"/>
        <end position="1040"/>
    </location>
</feature>
<dbReference type="EMBL" id="CAJVCH010570168">
    <property type="protein sequence ID" value="CAG7834238.1"/>
    <property type="molecule type" value="Genomic_DNA"/>
</dbReference>
<evidence type="ECO:0000259" key="3">
    <source>
        <dbReference type="PROSITE" id="PS51211"/>
    </source>
</evidence>
<feature type="non-terminal residue" evidence="4">
    <location>
        <position position="1127"/>
    </location>
</feature>
<comment type="caution">
    <text evidence="4">The sequence shown here is derived from an EMBL/GenBank/DDBJ whole genome shotgun (WGS) entry which is preliminary data.</text>
</comment>
<dbReference type="AlphaFoldDB" id="A0A8J2PKK5"/>
<feature type="region of interest" description="Disordered" evidence="2">
    <location>
        <begin position="1054"/>
        <end position="1100"/>
    </location>
</feature>
<dbReference type="InterPro" id="IPR015255">
    <property type="entry name" value="Vitellinogen_open_b-sht"/>
</dbReference>
<gene>
    <name evidence="4" type="ORF">AFUS01_LOCUS43765</name>
</gene>
<feature type="compositionally biased region" description="Low complexity" evidence="2">
    <location>
        <begin position="132"/>
        <end position="190"/>
    </location>
</feature>
<comment type="caution">
    <text evidence="1">Lacks conserved residue(s) required for the propagation of feature annotation.</text>
</comment>
<name>A0A8J2PKK5_9HEXA</name>
<dbReference type="Proteomes" id="UP000708208">
    <property type="component" value="Unassembled WGS sequence"/>
</dbReference>
<feature type="compositionally biased region" description="Low complexity" evidence="2">
    <location>
        <begin position="79"/>
        <end position="109"/>
    </location>
</feature>
<dbReference type="GO" id="GO:0045735">
    <property type="term" value="F:nutrient reservoir activity"/>
    <property type="evidence" value="ECO:0007669"/>
    <property type="project" value="UniProtKB-KW"/>
</dbReference>
<feature type="region of interest" description="Disordered" evidence="2">
    <location>
        <begin position="132"/>
        <end position="204"/>
    </location>
</feature>
<evidence type="ECO:0000256" key="2">
    <source>
        <dbReference type="SAM" id="MobiDB-lite"/>
    </source>
</evidence>
<proteinExistence type="predicted"/>
<feature type="region of interest" description="Disordered" evidence="2">
    <location>
        <begin position="1014"/>
        <end position="1040"/>
    </location>
</feature>
<evidence type="ECO:0000313" key="5">
    <source>
        <dbReference type="Proteomes" id="UP000708208"/>
    </source>
</evidence>
<dbReference type="SMART" id="SM00638">
    <property type="entry name" value="LPD_N"/>
    <property type="match status" value="1"/>
</dbReference>
<reference evidence="4" key="1">
    <citation type="submission" date="2021-06" db="EMBL/GenBank/DDBJ databases">
        <authorList>
            <person name="Hodson N. C."/>
            <person name="Mongue J. A."/>
            <person name="Jaron S. K."/>
        </authorList>
    </citation>
    <scope>NUCLEOTIDE SEQUENCE</scope>
</reference>
<dbReference type="InterPro" id="IPR001747">
    <property type="entry name" value="Vitellogenin_N"/>
</dbReference>
<dbReference type="SMART" id="SM01169">
    <property type="entry name" value="DUF1943"/>
    <property type="match status" value="1"/>
</dbReference>
<evidence type="ECO:0000256" key="1">
    <source>
        <dbReference type="PROSITE-ProRule" id="PRU00557"/>
    </source>
</evidence>
<feature type="non-terminal residue" evidence="4">
    <location>
        <position position="1"/>
    </location>
</feature>
<dbReference type="GO" id="GO:0005319">
    <property type="term" value="F:lipid transporter activity"/>
    <property type="evidence" value="ECO:0007669"/>
    <property type="project" value="InterPro"/>
</dbReference>
<dbReference type="PROSITE" id="PS51211">
    <property type="entry name" value="VITELLOGENIN"/>
    <property type="match status" value="1"/>
</dbReference>
<accession>A0A8J2PKK5</accession>
<keyword evidence="5" id="KW-1185">Reference proteome</keyword>
<dbReference type="InterPro" id="IPR050733">
    <property type="entry name" value="Vitellogenin/Apolipophorin"/>
</dbReference>
<protein>
    <recommendedName>
        <fullName evidence="3">Vitellogenin domain-containing protein</fullName>
    </recommendedName>
</protein>
<feature type="compositionally biased region" description="Low complexity" evidence="2">
    <location>
        <begin position="1063"/>
        <end position="1096"/>
    </location>
</feature>
<dbReference type="PANTHER" id="PTHR23345">
    <property type="entry name" value="VITELLOGENIN-RELATED"/>
    <property type="match status" value="1"/>
</dbReference>
<evidence type="ECO:0000313" key="4">
    <source>
        <dbReference type="EMBL" id="CAG7834238.1"/>
    </source>
</evidence>
<dbReference type="PANTHER" id="PTHR23345:SF15">
    <property type="entry name" value="VITELLOGENIN 1-RELATED"/>
    <property type="match status" value="1"/>
</dbReference>
<dbReference type="OrthoDB" id="160294at2759"/>
<organism evidence="4 5">
    <name type="scientific">Allacma fusca</name>
    <dbReference type="NCBI Taxonomy" id="39272"/>
    <lineage>
        <taxon>Eukaryota</taxon>
        <taxon>Metazoa</taxon>
        <taxon>Ecdysozoa</taxon>
        <taxon>Arthropoda</taxon>
        <taxon>Hexapoda</taxon>
        <taxon>Collembola</taxon>
        <taxon>Symphypleona</taxon>
        <taxon>Sminthuridae</taxon>
        <taxon>Allacma</taxon>
    </lineage>
</organism>
<dbReference type="Pfam" id="PF01347">
    <property type="entry name" value="Vitellogenin_N"/>
    <property type="match status" value="1"/>
</dbReference>
<sequence length="1127" mass="126731">RALVTRVLACGQSRQNYTILKITQQERIQTGLRDEEKVVAGTQKNVTLISIRQGHPSPVRSPKTINNLVYEYDPEEQRQQLVGKQQQQQQQQSQSQSGSSSQEFTTSSSYKQRSSEEYQQDAGYLYGKKQNQFQRGSQSGSQEQGQQQQNSGSSEGQQQQNFGSSEGQQQQNSGSSERQQQQNSGSSEEQYQPSGKKLPKPSMDKAPLASMLITPLNKEQMMQRVDELMREIVQDLTTPTQSPQDSIAQRETLSTITTLVKAFRVLDLQDIQKVSNKWLQGGTQKRLVGQQIFVEAVSIAGTNPAVKFLTQLIQSGQLHGERAAQVISTLPLYVRTPTKELLNLLFQLLESEVVKRHEQTRTSAILAFSTLAHQACVNKKTKNTRYPVALYGEFCSPQGVQQQYAPYFIQKLEKLLQQNQEQDKHLIFVYFKALGNFGVPEIIPIVQKALDEQSEPIIKVKAIYALQNLIQSRGNLNQQDQQQGQQQQQPISADRQSYEVVTDKLVEKYVLPLLASVSFDSGEHPSVRAAAISLLVYCTYADTALWQQLAMSTWFERSRSIHSLIHSLIYSLAKLDSPLTGRQWVQQQKARQVINLLKPIDASLSRSHKLFTAQFVEEVNSGFSQQFQWIESKDSIIPNYAYYHSFYNFGNGAAGVSPLEASLSGNTISKLIFAVYDAIQGNGQHQQGQAQGQHPEMEQIRTLLNINSRQQQDPVVGNLFINVRNEMQRMWTIDEKTLEQYVQQIIGYVMQSGEKQMPVNYQKVAQLAEHVFSMPTALGFPLVYRMRMSSLLSVRGQVQISNPSGPQFQVQADLSPIAVWKVHRQLAFKCPFTQKKYQSGVQRHFVAELPFSVVGRKTPSGKIEIAITPTHLGRSPKGTIDLITYHQQPYTAIIHDEFYPAVHPKGGKLQVVHVDQERQYTRTSQFGQKALGLNFQVHERSDFPQEQETVSGWTRFFRQFHTSNCAFNAAWLGSPSIRYAQRKLVLNLDQSETSTLVLVAGAKFQRVSVVQKLQSSEEADQNQNSGSGSSSSSSESQEGQKYFDIVRSPNNYHKQLRRHNKQQQKSVSGSQSQSNSQSNSQSASQESQRQSGEGASKAPQTNVIAIALLGKKAALKPILETVQQSQG</sequence>